<accession>A0AAV4EL70</accession>
<dbReference type="AlphaFoldDB" id="A0AAV4EL70"/>
<dbReference type="Proteomes" id="UP000762676">
    <property type="component" value="Unassembled WGS sequence"/>
</dbReference>
<reference evidence="2 3" key="1">
    <citation type="journal article" date="2021" name="Elife">
        <title>Chloroplast acquisition without the gene transfer in kleptoplastic sea slugs, Plakobranchus ocellatus.</title>
        <authorList>
            <person name="Maeda T."/>
            <person name="Takahashi S."/>
            <person name="Yoshida T."/>
            <person name="Shimamura S."/>
            <person name="Takaki Y."/>
            <person name="Nagai Y."/>
            <person name="Toyoda A."/>
            <person name="Suzuki Y."/>
            <person name="Arimoto A."/>
            <person name="Ishii H."/>
            <person name="Satoh N."/>
            <person name="Nishiyama T."/>
            <person name="Hasebe M."/>
            <person name="Maruyama T."/>
            <person name="Minagawa J."/>
            <person name="Obokata J."/>
            <person name="Shigenobu S."/>
        </authorList>
    </citation>
    <scope>NUCLEOTIDE SEQUENCE [LARGE SCALE GENOMIC DNA]</scope>
</reference>
<dbReference type="PANTHER" id="PTHR15663:SF4">
    <property type="entry name" value="COMM DOMAIN-CONTAINING PROTEIN 9"/>
    <property type="match status" value="1"/>
</dbReference>
<keyword evidence="3" id="KW-1185">Reference proteome</keyword>
<evidence type="ECO:0000313" key="2">
    <source>
        <dbReference type="EMBL" id="GFR61837.1"/>
    </source>
</evidence>
<feature type="domain" description="COMMD9 N-terminal" evidence="1">
    <location>
        <begin position="2"/>
        <end position="76"/>
    </location>
</feature>
<dbReference type="PANTHER" id="PTHR15663">
    <property type="entry name" value="COMM DOMAIN-CONTAINING PROTEIN 9"/>
    <property type="match status" value="1"/>
</dbReference>
<comment type="caution">
    <text evidence="2">The sequence shown here is derived from an EMBL/GenBank/DDBJ whole genome shotgun (WGS) entry which is preliminary data.</text>
</comment>
<dbReference type="EMBL" id="BMAT01007307">
    <property type="protein sequence ID" value="GFR61837.1"/>
    <property type="molecule type" value="Genomic_DNA"/>
</dbReference>
<evidence type="ECO:0000259" key="1">
    <source>
        <dbReference type="Pfam" id="PF20923"/>
    </source>
</evidence>
<gene>
    <name evidence="2" type="ORF">ElyMa_003568100</name>
</gene>
<dbReference type="InterPro" id="IPR037360">
    <property type="entry name" value="COMMD9"/>
</dbReference>
<protein>
    <submittedName>
        <fullName evidence="2">COMM domain-containing protein 9-like</fullName>
    </submittedName>
</protein>
<dbReference type="InterPro" id="IPR048676">
    <property type="entry name" value="COMMD9_N"/>
</dbReference>
<dbReference type="Pfam" id="PF20923">
    <property type="entry name" value="COMMD9_HN"/>
    <property type="match status" value="1"/>
</dbReference>
<organism evidence="2 3">
    <name type="scientific">Elysia marginata</name>
    <dbReference type="NCBI Taxonomy" id="1093978"/>
    <lineage>
        <taxon>Eukaryota</taxon>
        <taxon>Metazoa</taxon>
        <taxon>Spiralia</taxon>
        <taxon>Lophotrochozoa</taxon>
        <taxon>Mollusca</taxon>
        <taxon>Gastropoda</taxon>
        <taxon>Heterobranchia</taxon>
        <taxon>Euthyneura</taxon>
        <taxon>Panpulmonata</taxon>
        <taxon>Sacoglossa</taxon>
        <taxon>Placobranchoidea</taxon>
        <taxon>Plakobranchidae</taxon>
        <taxon>Elysia</taxon>
    </lineage>
</organism>
<name>A0AAV4EL70_9GAST</name>
<evidence type="ECO:0000313" key="3">
    <source>
        <dbReference type="Proteomes" id="UP000762676"/>
    </source>
</evidence>
<sequence>MVQLCQQAFLYRKRGAQHLPEALVKDVAQTLGVSPSETRQCISTLGHLLKTAVFEGSADPQDIFALFPGGFHKNLRDLLTKIIIDNMEKWQSDSITGQGRLKFCTTQCSLHPSSVYLLSKLHVRAMCVRNNMPGVHGESGICCNFHF</sequence>
<proteinExistence type="predicted"/>